<dbReference type="Proteomes" id="UP001281003">
    <property type="component" value="Unassembled WGS sequence"/>
</dbReference>
<proteinExistence type="predicted"/>
<dbReference type="AlphaFoldDB" id="A0AAE0NV61"/>
<keyword evidence="3" id="KW-1185">Reference proteome</keyword>
<evidence type="ECO:0000256" key="1">
    <source>
        <dbReference type="SAM" id="MobiDB-lite"/>
    </source>
</evidence>
<dbReference type="EMBL" id="JAUTDP010000016">
    <property type="protein sequence ID" value="KAK3388322.1"/>
    <property type="molecule type" value="Genomic_DNA"/>
</dbReference>
<comment type="caution">
    <text evidence="2">The sequence shown here is derived from an EMBL/GenBank/DDBJ whole genome shotgun (WGS) entry which is preliminary data.</text>
</comment>
<name>A0AAE0NV61_SORBR</name>
<evidence type="ECO:0000313" key="3">
    <source>
        <dbReference type="Proteomes" id="UP001281003"/>
    </source>
</evidence>
<evidence type="ECO:0000313" key="2">
    <source>
        <dbReference type="EMBL" id="KAK3388322.1"/>
    </source>
</evidence>
<reference evidence="2" key="2">
    <citation type="submission" date="2023-07" db="EMBL/GenBank/DDBJ databases">
        <authorList>
            <consortium name="Lawrence Berkeley National Laboratory"/>
            <person name="Haridas S."/>
            <person name="Hensen N."/>
            <person name="Bonometti L."/>
            <person name="Westerberg I."/>
            <person name="Brannstrom I.O."/>
            <person name="Guillou S."/>
            <person name="Cros-Aarteil S."/>
            <person name="Calhoun S."/>
            <person name="Kuo A."/>
            <person name="Mondo S."/>
            <person name="Pangilinan J."/>
            <person name="Riley R."/>
            <person name="LaButti K."/>
            <person name="Andreopoulos B."/>
            <person name="Lipzen A."/>
            <person name="Chen C."/>
            <person name="Yanf M."/>
            <person name="Daum C."/>
            <person name="Ng V."/>
            <person name="Clum A."/>
            <person name="Steindorff A."/>
            <person name="Ohm R."/>
            <person name="Martin F."/>
            <person name="Silar P."/>
            <person name="Natvig D."/>
            <person name="Lalanne C."/>
            <person name="Gautier V."/>
            <person name="Ament-velasquez S.L."/>
            <person name="Kruys A."/>
            <person name="Hutchinson M.I."/>
            <person name="Powell A.J."/>
            <person name="Barry K."/>
            <person name="Miller A.N."/>
            <person name="Grigoriev I.V."/>
            <person name="Debuchy R."/>
            <person name="Gladieux P."/>
            <person name="Thoren M.H."/>
            <person name="Johannesson H."/>
        </authorList>
    </citation>
    <scope>NUCLEOTIDE SEQUENCE</scope>
    <source>
        <strain evidence="2">FGSC 1904</strain>
    </source>
</reference>
<reference evidence="2" key="1">
    <citation type="journal article" date="2023" name="Mol. Phylogenet. Evol.">
        <title>Genome-scale phylogeny and comparative genomics of the fungal order Sordariales.</title>
        <authorList>
            <person name="Hensen N."/>
            <person name="Bonometti L."/>
            <person name="Westerberg I."/>
            <person name="Brannstrom I.O."/>
            <person name="Guillou S."/>
            <person name="Cros-Aarteil S."/>
            <person name="Calhoun S."/>
            <person name="Haridas S."/>
            <person name="Kuo A."/>
            <person name="Mondo S."/>
            <person name="Pangilinan J."/>
            <person name="Riley R."/>
            <person name="LaButti K."/>
            <person name="Andreopoulos B."/>
            <person name="Lipzen A."/>
            <person name="Chen C."/>
            <person name="Yan M."/>
            <person name="Daum C."/>
            <person name="Ng V."/>
            <person name="Clum A."/>
            <person name="Steindorff A."/>
            <person name="Ohm R.A."/>
            <person name="Martin F."/>
            <person name="Silar P."/>
            <person name="Natvig D.O."/>
            <person name="Lalanne C."/>
            <person name="Gautier V."/>
            <person name="Ament-Velasquez S.L."/>
            <person name="Kruys A."/>
            <person name="Hutchinson M.I."/>
            <person name="Powell A.J."/>
            <person name="Barry K."/>
            <person name="Miller A.N."/>
            <person name="Grigoriev I.V."/>
            <person name="Debuchy R."/>
            <person name="Gladieux P."/>
            <person name="Hiltunen Thoren M."/>
            <person name="Johannesson H."/>
        </authorList>
    </citation>
    <scope>NUCLEOTIDE SEQUENCE</scope>
    <source>
        <strain evidence="2">FGSC 1904</strain>
    </source>
</reference>
<sequence length="209" mass="24109">MPPLSISDFFITVTHPSPHLWIIQTTPSEDNHIIAFRTRGRITVDIQPGGGLSGFFSYRLIRPRPFTVLEEVHLQQTARIEMVEPSLVNWWTEGRVTICVESEDEELLMRQGGRENVYTLAALGPDELVPRPRGQVEDQEVDEEEDDMEEEDEDDEDIEHGEHDEAEEDNLVDEVFEEEDEEEEEEGQEMEDEEEEEEGQEMGDILPSP</sequence>
<feature type="region of interest" description="Disordered" evidence="1">
    <location>
        <begin position="123"/>
        <end position="209"/>
    </location>
</feature>
<organism evidence="2 3">
    <name type="scientific">Sordaria brevicollis</name>
    <dbReference type="NCBI Taxonomy" id="83679"/>
    <lineage>
        <taxon>Eukaryota</taxon>
        <taxon>Fungi</taxon>
        <taxon>Dikarya</taxon>
        <taxon>Ascomycota</taxon>
        <taxon>Pezizomycotina</taxon>
        <taxon>Sordariomycetes</taxon>
        <taxon>Sordariomycetidae</taxon>
        <taxon>Sordariales</taxon>
        <taxon>Sordariaceae</taxon>
        <taxon>Sordaria</taxon>
    </lineage>
</organism>
<protein>
    <submittedName>
        <fullName evidence="2">Uncharacterized protein</fullName>
    </submittedName>
</protein>
<accession>A0AAE0NV61</accession>
<feature type="compositionally biased region" description="Acidic residues" evidence="1">
    <location>
        <begin position="137"/>
        <end position="201"/>
    </location>
</feature>
<gene>
    <name evidence="2" type="ORF">B0T20DRAFT_484436</name>
</gene>